<keyword evidence="2 4" id="KW-0732">Signal</keyword>
<evidence type="ECO:0000313" key="5">
    <source>
        <dbReference type="EMBL" id="SNR81234.1"/>
    </source>
</evidence>
<dbReference type="Gene3D" id="3.40.190.170">
    <property type="entry name" value="Bacterial extracellular solute-binding protein, family 7"/>
    <property type="match status" value="1"/>
</dbReference>
<dbReference type="PANTHER" id="PTHR33376">
    <property type="match status" value="1"/>
</dbReference>
<dbReference type="GO" id="GO:0042597">
    <property type="term" value="C:periplasmic space"/>
    <property type="evidence" value="ECO:0007669"/>
    <property type="project" value="UniProtKB-SubCell"/>
</dbReference>
<dbReference type="Pfam" id="PF03480">
    <property type="entry name" value="DctP"/>
    <property type="match status" value="1"/>
</dbReference>
<dbReference type="GO" id="GO:0055085">
    <property type="term" value="P:transmembrane transport"/>
    <property type="evidence" value="ECO:0007669"/>
    <property type="project" value="InterPro"/>
</dbReference>
<comment type="subcellular location">
    <subcellularLocation>
        <location evidence="1">Periplasm</location>
    </subcellularLocation>
</comment>
<evidence type="ECO:0000256" key="4">
    <source>
        <dbReference type="SAM" id="SignalP"/>
    </source>
</evidence>
<dbReference type="EMBL" id="FZNN01000029">
    <property type="protein sequence ID" value="SNR81234.1"/>
    <property type="molecule type" value="Genomic_DNA"/>
</dbReference>
<evidence type="ECO:0000313" key="6">
    <source>
        <dbReference type="Proteomes" id="UP000198417"/>
    </source>
</evidence>
<accession>A0A238ZEZ3</accession>
<feature type="signal peptide" evidence="4">
    <location>
        <begin position="1"/>
        <end position="29"/>
    </location>
</feature>
<reference evidence="5 6" key="1">
    <citation type="submission" date="2017-06" db="EMBL/GenBank/DDBJ databases">
        <authorList>
            <person name="Kim H.J."/>
            <person name="Triplett B.A."/>
        </authorList>
    </citation>
    <scope>NUCLEOTIDE SEQUENCE [LARGE SCALE GENOMIC DNA]</scope>
    <source>
        <strain evidence="5 6">DSM 29052</strain>
    </source>
</reference>
<keyword evidence="5" id="KW-0675">Receptor</keyword>
<name>A0A238ZEZ3_9RHOB</name>
<dbReference type="NCBIfam" id="NF037995">
    <property type="entry name" value="TRAP_S1"/>
    <property type="match status" value="1"/>
</dbReference>
<dbReference type="OrthoDB" id="8673861at2"/>
<dbReference type="PANTHER" id="PTHR33376:SF4">
    <property type="entry name" value="SIALIC ACID-BINDING PERIPLASMIC PROTEIN SIAP"/>
    <property type="match status" value="1"/>
</dbReference>
<gene>
    <name evidence="5" type="ORF">SAMN06265370_12915</name>
</gene>
<feature type="chain" id="PRO_5012330938" evidence="4">
    <location>
        <begin position="30"/>
        <end position="331"/>
    </location>
</feature>
<dbReference type="InterPro" id="IPR018389">
    <property type="entry name" value="DctP_fam"/>
</dbReference>
<evidence type="ECO:0000256" key="3">
    <source>
        <dbReference type="ARBA" id="ARBA00022764"/>
    </source>
</evidence>
<sequence length="331" mass="36405">MIIQPTRSARTLASAIGLAAGLAAGAALAQEAPTLIYSDTVQESDPRSAILDKGFAGCLSDAFDFQPYHGATLVKQGTELTSMQRGNLDMASLAVFDFYNQVPETSILGTAYLFRDIEHMRRVYDSDVLDDLVAKIEDSTGIKVLAWPYIGTRHVNIRGDRKVMTPADLQGVKLRMPGGEGWQFLGEALGANPTPMAFTEVYTALQTGAIDGQDNPLPTDKSMKFYEVTDQIVLTGHRMSNNVFVVSMSKWDSLSSDQQERLQTCADGFENDMADYVLTQEAELVSFFEAEGLKVYEPDLTAFREHVLGVYKTSKFADDWPEGLLDKINAN</sequence>
<dbReference type="Proteomes" id="UP000198417">
    <property type="component" value="Unassembled WGS sequence"/>
</dbReference>
<keyword evidence="3" id="KW-0574">Periplasm</keyword>
<evidence type="ECO:0000256" key="1">
    <source>
        <dbReference type="ARBA" id="ARBA00004418"/>
    </source>
</evidence>
<keyword evidence="6" id="KW-1185">Reference proteome</keyword>
<organism evidence="5 6">
    <name type="scientific">Puniceibacterium sediminis</name>
    <dbReference type="NCBI Taxonomy" id="1608407"/>
    <lineage>
        <taxon>Bacteria</taxon>
        <taxon>Pseudomonadati</taxon>
        <taxon>Pseudomonadota</taxon>
        <taxon>Alphaproteobacteria</taxon>
        <taxon>Rhodobacterales</taxon>
        <taxon>Paracoccaceae</taxon>
        <taxon>Puniceibacterium</taxon>
    </lineage>
</organism>
<dbReference type="AlphaFoldDB" id="A0A238ZEZ3"/>
<dbReference type="RefSeq" id="WP_089273556.1">
    <property type="nucleotide sequence ID" value="NZ_FZNN01000029.1"/>
</dbReference>
<protein>
    <submittedName>
        <fullName evidence="5">Tripartite ATP-independent transporter solute receptor, DctP family</fullName>
    </submittedName>
</protein>
<evidence type="ECO:0000256" key="2">
    <source>
        <dbReference type="ARBA" id="ARBA00022729"/>
    </source>
</evidence>
<proteinExistence type="predicted"/>
<dbReference type="InterPro" id="IPR038404">
    <property type="entry name" value="TRAP_DctP_sf"/>
</dbReference>